<evidence type="ECO:0000313" key="4">
    <source>
        <dbReference type="Proteomes" id="UP001609186"/>
    </source>
</evidence>
<protein>
    <submittedName>
        <fullName evidence="3">Uncharacterized protein</fullName>
    </submittedName>
</protein>
<feature type="region of interest" description="Disordered" evidence="1">
    <location>
        <begin position="84"/>
        <end position="107"/>
    </location>
</feature>
<accession>A0ABW7LEI2</accession>
<sequence length="107" mass="11851">AGFAHLAHQILTAGEADLRVLVDGVAWTAIGFTGIVLTMWHILVPGPRPRDHYDEAWHEEIRLSARIAPRGELTLHLSDREAPTGYRVTRGPHTVRFSPVGRHSSSD</sequence>
<dbReference type="Proteomes" id="UP001609186">
    <property type="component" value="Unassembled WGS sequence"/>
</dbReference>
<feature type="non-terminal residue" evidence="3">
    <location>
        <position position="107"/>
    </location>
</feature>
<feature type="transmembrane region" description="Helical" evidence="2">
    <location>
        <begin position="24"/>
        <end position="43"/>
    </location>
</feature>
<keyword evidence="2" id="KW-0812">Transmembrane</keyword>
<feature type="non-terminal residue" evidence="3">
    <location>
        <position position="1"/>
    </location>
</feature>
<keyword evidence="4" id="KW-1185">Reference proteome</keyword>
<comment type="caution">
    <text evidence="3">The sequence shown here is derived from an EMBL/GenBank/DDBJ whole genome shotgun (WGS) entry which is preliminary data.</text>
</comment>
<proteinExistence type="predicted"/>
<keyword evidence="2" id="KW-1133">Transmembrane helix</keyword>
<evidence type="ECO:0000313" key="3">
    <source>
        <dbReference type="EMBL" id="MFH5256267.1"/>
    </source>
</evidence>
<name>A0ABW7LEI2_9BURK</name>
<gene>
    <name evidence="3" type="ORF">ACGTRS_34085</name>
</gene>
<reference evidence="3 4" key="1">
    <citation type="submission" date="2024-10" db="EMBL/GenBank/DDBJ databases">
        <title>Burkholderia semiarida in Mexico.</title>
        <authorList>
            <person name="Estrada P."/>
        </authorList>
    </citation>
    <scope>NUCLEOTIDE SEQUENCE [LARGE SCALE GENOMIC DNA]</scope>
    <source>
        <strain evidence="3 4">CLM7-1</strain>
    </source>
</reference>
<organism evidence="3 4">
    <name type="scientific">Burkholderia semiarida</name>
    <dbReference type="NCBI Taxonomy" id="2843303"/>
    <lineage>
        <taxon>Bacteria</taxon>
        <taxon>Pseudomonadati</taxon>
        <taxon>Pseudomonadota</taxon>
        <taxon>Betaproteobacteria</taxon>
        <taxon>Burkholderiales</taxon>
        <taxon>Burkholderiaceae</taxon>
        <taxon>Burkholderia</taxon>
        <taxon>Burkholderia cepacia complex</taxon>
    </lineage>
</organism>
<evidence type="ECO:0000256" key="1">
    <source>
        <dbReference type="SAM" id="MobiDB-lite"/>
    </source>
</evidence>
<evidence type="ECO:0000256" key="2">
    <source>
        <dbReference type="SAM" id="Phobius"/>
    </source>
</evidence>
<keyword evidence="2" id="KW-0472">Membrane</keyword>
<dbReference type="EMBL" id="JBIMPM010000256">
    <property type="protein sequence ID" value="MFH5256267.1"/>
    <property type="molecule type" value="Genomic_DNA"/>
</dbReference>